<keyword evidence="8" id="KW-0732">Signal</keyword>
<dbReference type="InterPro" id="IPR042302">
    <property type="entry name" value="E1_FCCH_sf"/>
</dbReference>
<dbReference type="InterPro" id="IPR000594">
    <property type="entry name" value="ThiF_NAD_FAD-bd"/>
</dbReference>
<evidence type="ECO:0000313" key="11">
    <source>
        <dbReference type="Ensembl" id="ENSSAUP00010051136.1"/>
    </source>
</evidence>
<dbReference type="Pfam" id="PF10585">
    <property type="entry name" value="UBA_E1_SCCH"/>
    <property type="match status" value="1"/>
</dbReference>
<evidence type="ECO:0000259" key="10">
    <source>
        <dbReference type="Pfam" id="PF10585"/>
    </source>
</evidence>
<name>A0A671XLK3_SPAAU</name>
<evidence type="ECO:0000259" key="9">
    <source>
        <dbReference type="Pfam" id="PF00899"/>
    </source>
</evidence>
<dbReference type="GO" id="GO:0031510">
    <property type="term" value="C:SUMO activating enzyme complex"/>
    <property type="evidence" value="ECO:0007669"/>
    <property type="project" value="TreeGrafter"/>
</dbReference>
<dbReference type="CDD" id="cd01491">
    <property type="entry name" value="Ube1_repeat1"/>
    <property type="match status" value="1"/>
</dbReference>
<dbReference type="InterPro" id="IPR042063">
    <property type="entry name" value="Ubi_acti_E1_SCCH"/>
</dbReference>
<keyword evidence="3" id="KW-0436">Ligase</keyword>
<dbReference type="PANTHER" id="PTHR10953">
    <property type="entry name" value="UBIQUITIN-ACTIVATING ENZYME E1"/>
    <property type="match status" value="1"/>
</dbReference>
<dbReference type="SUPFAM" id="SSF69572">
    <property type="entry name" value="Activating enzymes of the ubiquitin-like proteins"/>
    <property type="match status" value="2"/>
</dbReference>
<evidence type="ECO:0000256" key="3">
    <source>
        <dbReference type="ARBA" id="ARBA00022598"/>
    </source>
</evidence>
<dbReference type="AlphaFoldDB" id="A0A671XLK3"/>
<evidence type="ECO:0000256" key="5">
    <source>
        <dbReference type="ARBA" id="ARBA00022786"/>
    </source>
</evidence>
<proteinExistence type="inferred from homology"/>
<evidence type="ECO:0000313" key="12">
    <source>
        <dbReference type="Proteomes" id="UP000472265"/>
    </source>
</evidence>
<feature type="active site" description="Glycyl thioester intermediate" evidence="7">
    <location>
        <position position="560"/>
    </location>
</feature>
<dbReference type="GO" id="GO:0016567">
    <property type="term" value="P:protein ubiquitination"/>
    <property type="evidence" value="ECO:0007669"/>
    <property type="project" value="UniProtKB-UniPathway"/>
</dbReference>
<reference evidence="11" key="2">
    <citation type="submission" date="2025-08" db="UniProtKB">
        <authorList>
            <consortium name="Ensembl"/>
        </authorList>
    </citation>
    <scope>IDENTIFICATION</scope>
</reference>
<dbReference type="Gene3D" id="2.40.30.180">
    <property type="entry name" value="Ubiquitin-activating enzyme E1, FCCH domain"/>
    <property type="match status" value="1"/>
</dbReference>
<dbReference type="GeneTree" id="ENSGT00940000166002"/>
<feature type="domain" description="Ubiquitin-activating enzyme SCCH" evidence="10">
    <location>
        <begin position="566"/>
        <end position="811"/>
    </location>
</feature>
<feature type="domain" description="THIF-type NAD/FAD binding fold" evidence="9">
    <location>
        <begin position="18"/>
        <end position="343"/>
    </location>
</feature>
<dbReference type="PANTHER" id="PTHR10953:SF198">
    <property type="entry name" value="E1 UBIQUITIN-ACTIVATING ENZYME"/>
    <property type="match status" value="1"/>
</dbReference>
<dbReference type="InterPro" id="IPR042449">
    <property type="entry name" value="Ub-E1_IAD_1"/>
</dbReference>
<feature type="chain" id="PRO_5025520824" evidence="8">
    <location>
        <begin position="24"/>
        <end position="906"/>
    </location>
</feature>
<evidence type="ECO:0000256" key="8">
    <source>
        <dbReference type="SAM" id="SignalP"/>
    </source>
</evidence>
<dbReference type="FunFam" id="3.50.50.80:FF:000001">
    <property type="entry name" value="ubiquitin-like modifier-activating enzyme 1"/>
    <property type="match status" value="1"/>
</dbReference>
<dbReference type="Gene3D" id="3.50.50.80">
    <property type="entry name" value="Ubiquitin-activating enzyme E1, inactive adenylation domain, subdomain 1"/>
    <property type="match status" value="1"/>
</dbReference>
<dbReference type="InterPro" id="IPR045886">
    <property type="entry name" value="ThiF/MoeB/HesA"/>
</dbReference>
<dbReference type="PRINTS" id="PR01849">
    <property type="entry name" value="UBIQUITINACT"/>
</dbReference>
<dbReference type="InterPro" id="IPR033127">
    <property type="entry name" value="UBQ-activ_enz_E1_Cys_AS"/>
</dbReference>
<dbReference type="GO" id="GO:0019948">
    <property type="term" value="F:SUMO activating enzyme activity"/>
    <property type="evidence" value="ECO:0007669"/>
    <property type="project" value="TreeGrafter"/>
</dbReference>
<dbReference type="FunFam" id="1.10.10.2660:FF:000001">
    <property type="entry name" value="Ubiquitin-activating enzyme E1 1"/>
    <property type="match status" value="1"/>
</dbReference>
<reference evidence="11" key="3">
    <citation type="submission" date="2025-09" db="UniProtKB">
        <authorList>
            <consortium name="Ensembl"/>
        </authorList>
    </citation>
    <scope>IDENTIFICATION</scope>
</reference>
<dbReference type="GO" id="GO:0005737">
    <property type="term" value="C:cytoplasm"/>
    <property type="evidence" value="ECO:0007669"/>
    <property type="project" value="TreeGrafter"/>
</dbReference>
<sequence>MLFCLCLNASVLCLCLYALYVLGHDAMHRMGTTDVLIAGMRGLGVEIAKNVILSGVKSVTVQDEGQAVWTDLSSQFFLKESHLGQNRATCSLQQLSDLNPRVQVSAHTGALDEELLLRFQVVVLTDSSLDEQKRFGELCHSRGIRFIVADTRGLCGQLFCDFGEEFEVLDKDGETPASAIIQGITKDNPGVVLCMDDRRHSFSNGDRVSFSEVQGMTELNSMESVEIKVRGYEALLDIKLLTMNDFGKIARHQTLHLAFQALHGFVKKEQRLPRPRYQVGEGSRMLQPTFDSFQKTSLALLEELDEAAVRSLSFTARGDLAPINAFIGGLAAQEVIKACSRKFTPLRQWLYFDALECLPEEGDQLEEGDFSSKGTRHDGQIAVFGPAFQEKLERQKYFLVRVGAGAIGCELLKNFALIGLGAGDEGHITVTDMDFIEKSNLNRQFLFRPKDIGKPKSDAAAKAVREMNPRMNITAHQNRLGPDSEGLYDYNFFMGLDGVAAALDNVEGRVYLDGCCVQHQKPMLEGGTLGSKGHTLVVVPHLTESYGQDTSTPSNAIPLCTLKNFPHRIEHTLQWARDHFEGQFKQIPENEGFVERTLGHGDAEALEVLEGVWNNLESMKDGGQRPTSWEDCVSWARRKWETLYNNDICQLLHCFPPEQVTATGLPFWSGSKRCPHPLTFDPNNSTHMEYVMAAANLYGQIYGINGTRDFASIRKILETVNVPSFTPKSSVKIHVTDKEMEEDKEKGTDEAGELFQLAGVFMLLPHLLPGFLFLYSLYDDDTNFHMDYIVAASNLRAENYDIPAADRHQSKLIAGRIIPAIATTTAAVAGLMCLELYKLVQGQQKLSSYRTSYFMLSVQYFVWAQPRRPQSYEVSYTSVHPAALSHILGPKVYTARQTLTVYTFII</sequence>
<feature type="signal peptide" evidence="8">
    <location>
        <begin position="1"/>
        <end position="23"/>
    </location>
</feature>
<dbReference type="Pfam" id="PF00899">
    <property type="entry name" value="ThiF"/>
    <property type="match status" value="2"/>
</dbReference>
<dbReference type="InterPro" id="IPR000011">
    <property type="entry name" value="UBQ/SUMO-activ_enz_E1-like"/>
</dbReference>
<dbReference type="GO" id="GO:0016925">
    <property type="term" value="P:protein sumoylation"/>
    <property type="evidence" value="ECO:0007669"/>
    <property type="project" value="TreeGrafter"/>
</dbReference>
<accession>A0A671XLK3</accession>
<dbReference type="Gene3D" id="3.40.50.12550">
    <property type="entry name" value="Ubiquitin-activating enzyme E1, inactive adenylation domain, subdomain 2"/>
    <property type="match status" value="2"/>
</dbReference>
<dbReference type="InterPro" id="IPR019572">
    <property type="entry name" value="UBA_E1_SCCH"/>
</dbReference>
<dbReference type="Proteomes" id="UP000472265">
    <property type="component" value="Chromosome 6"/>
</dbReference>
<evidence type="ECO:0000256" key="4">
    <source>
        <dbReference type="ARBA" id="ARBA00022741"/>
    </source>
</evidence>
<dbReference type="InterPro" id="IPR035985">
    <property type="entry name" value="Ubiquitin-activating_enz"/>
</dbReference>
<dbReference type="GO" id="GO:0005524">
    <property type="term" value="F:ATP binding"/>
    <property type="evidence" value="ECO:0007669"/>
    <property type="project" value="UniProtKB-KW"/>
</dbReference>
<evidence type="ECO:0000256" key="6">
    <source>
        <dbReference type="ARBA" id="ARBA00022840"/>
    </source>
</evidence>
<organism evidence="11 12">
    <name type="scientific">Sparus aurata</name>
    <name type="common">Gilthead sea bream</name>
    <dbReference type="NCBI Taxonomy" id="8175"/>
    <lineage>
        <taxon>Eukaryota</taxon>
        <taxon>Metazoa</taxon>
        <taxon>Chordata</taxon>
        <taxon>Craniata</taxon>
        <taxon>Vertebrata</taxon>
        <taxon>Euteleostomi</taxon>
        <taxon>Actinopterygii</taxon>
        <taxon>Neopterygii</taxon>
        <taxon>Teleostei</taxon>
        <taxon>Neoteleostei</taxon>
        <taxon>Acanthomorphata</taxon>
        <taxon>Eupercaria</taxon>
        <taxon>Spariformes</taxon>
        <taxon>Sparidae</taxon>
        <taxon>Sparus</taxon>
    </lineage>
</organism>
<dbReference type="Ensembl" id="ENSSAUT00010053763.1">
    <property type="protein sequence ID" value="ENSSAUP00010051136.1"/>
    <property type="gene ID" value="ENSSAUG00010020707.1"/>
</dbReference>
<evidence type="ECO:0000256" key="7">
    <source>
        <dbReference type="PROSITE-ProRule" id="PRU10132"/>
    </source>
</evidence>
<evidence type="ECO:0000256" key="2">
    <source>
        <dbReference type="ARBA" id="ARBA00005673"/>
    </source>
</evidence>
<comment type="pathway">
    <text evidence="1">Protein modification; protein ubiquitination.</text>
</comment>
<dbReference type="Gene3D" id="1.10.10.2660">
    <property type="entry name" value="Ubiquitin-activating enzyme E1, SCCH domain"/>
    <property type="match status" value="1"/>
</dbReference>
<dbReference type="UniPathway" id="UPA00143"/>
<keyword evidence="4" id="KW-0547">Nucleotide-binding</keyword>
<dbReference type="PROSITE" id="PS00865">
    <property type="entry name" value="UBIQUITIN_ACTIVAT_2"/>
    <property type="match status" value="1"/>
</dbReference>
<keyword evidence="6" id="KW-0067">ATP-binding</keyword>
<keyword evidence="5" id="KW-0833">Ubl conjugation pathway</keyword>
<comment type="similarity">
    <text evidence="2">Belongs to the ubiquitin-activating E1 family.</text>
</comment>
<dbReference type="Gene3D" id="3.40.50.720">
    <property type="entry name" value="NAD(P)-binding Rossmann-like Domain"/>
    <property type="match status" value="1"/>
</dbReference>
<gene>
    <name evidence="11" type="primary">uba7</name>
</gene>
<feature type="domain" description="THIF-type NAD/FAD binding fold" evidence="9">
    <location>
        <begin position="379"/>
        <end position="851"/>
    </location>
</feature>
<protein>
    <submittedName>
        <fullName evidence="11">Ubiquitin-like modifier activating enzyme 7</fullName>
    </submittedName>
</protein>
<reference evidence="11" key="1">
    <citation type="submission" date="2021-04" db="EMBL/GenBank/DDBJ databases">
        <authorList>
            <consortium name="Wellcome Sanger Institute Data Sharing"/>
        </authorList>
    </citation>
    <scope>NUCLEOTIDE SEQUENCE [LARGE SCALE GENOMIC DNA]</scope>
</reference>
<evidence type="ECO:0000256" key="1">
    <source>
        <dbReference type="ARBA" id="ARBA00004906"/>
    </source>
</evidence>
<keyword evidence="12" id="KW-1185">Reference proteome</keyword>